<evidence type="ECO:0000256" key="1">
    <source>
        <dbReference type="ARBA" id="ARBA00022723"/>
    </source>
</evidence>
<dbReference type="PANTHER" id="PTHR47425">
    <property type="entry name" value="FARB-RELATED"/>
    <property type="match status" value="1"/>
</dbReference>
<keyword evidence="6" id="KW-1185">Reference proteome</keyword>
<reference evidence="5 6" key="1">
    <citation type="submission" date="2018-05" db="EMBL/GenBank/DDBJ databases">
        <title>Draft genome sequence of Scytalidium lignicola DSM 105466, a ubiquitous saprotrophic fungus.</title>
        <authorList>
            <person name="Buettner E."/>
            <person name="Gebauer A.M."/>
            <person name="Hofrichter M."/>
            <person name="Liers C."/>
            <person name="Kellner H."/>
        </authorList>
    </citation>
    <scope>NUCLEOTIDE SEQUENCE [LARGE SCALE GENOMIC DNA]</scope>
    <source>
        <strain evidence="5 6">DSM 105466</strain>
    </source>
</reference>
<keyword evidence="2" id="KW-0539">Nucleus</keyword>
<feature type="region of interest" description="Disordered" evidence="3">
    <location>
        <begin position="1"/>
        <end position="30"/>
    </location>
</feature>
<dbReference type="GO" id="GO:0000981">
    <property type="term" value="F:DNA-binding transcription factor activity, RNA polymerase II-specific"/>
    <property type="evidence" value="ECO:0007669"/>
    <property type="project" value="InterPro"/>
</dbReference>
<organism evidence="5 6">
    <name type="scientific">Scytalidium lignicola</name>
    <name type="common">Hyphomycete</name>
    <dbReference type="NCBI Taxonomy" id="5539"/>
    <lineage>
        <taxon>Eukaryota</taxon>
        <taxon>Fungi</taxon>
        <taxon>Dikarya</taxon>
        <taxon>Ascomycota</taxon>
        <taxon>Pezizomycotina</taxon>
        <taxon>Leotiomycetes</taxon>
        <taxon>Leotiomycetes incertae sedis</taxon>
        <taxon>Scytalidium</taxon>
    </lineage>
</organism>
<comment type="caution">
    <text evidence="5">The sequence shown here is derived from an EMBL/GenBank/DDBJ whole genome shotgun (WGS) entry which is preliminary data.</text>
</comment>
<dbReference type="GO" id="GO:0008270">
    <property type="term" value="F:zinc ion binding"/>
    <property type="evidence" value="ECO:0007669"/>
    <property type="project" value="InterPro"/>
</dbReference>
<feature type="compositionally biased region" description="Polar residues" evidence="3">
    <location>
        <begin position="658"/>
        <end position="668"/>
    </location>
</feature>
<dbReference type="AlphaFoldDB" id="A0A3E2HA16"/>
<dbReference type="InterPro" id="IPR052761">
    <property type="entry name" value="Fungal_Detox/Toxin_TFs"/>
</dbReference>
<dbReference type="Gene3D" id="4.10.240.10">
    <property type="entry name" value="Zn(2)-C6 fungal-type DNA-binding domain"/>
    <property type="match status" value="1"/>
</dbReference>
<dbReference type="CDD" id="cd12148">
    <property type="entry name" value="fungal_TF_MHR"/>
    <property type="match status" value="1"/>
</dbReference>
<gene>
    <name evidence="5" type="ORF">B7463_g6091</name>
</gene>
<dbReference type="GO" id="GO:0006351">
    <property type="term" value="P:DNA-templated transcription"/>
    <property type="evidence" value="ECO:0007669"/>
    <property type="project" value="InterPro"/>
</dbReference>
<sequence length="779" mass="87565">MPLESQHQPGSSSTGEDSTTVTTSEPQAERAKKLQYKACEGCRSRKVQCDIYKTGPPCTYCRLYDTNCITAGTKYRKRKRQNTTENIDSVEPQSNTQLETTFSDKLSDVDNLVKAHGLSFLAADGNDIHHVLGPSRESMEKPAIAVTGQTKGTLTPTPPCTSSINASDPLATSFFPLPSYIKPLAPNLQPEDIRYLWMKGAPSLPNVALRDKLVEAYIRHVYPSLPLIDLQQFVRILNREGKDEEKISLILFQAIMFAGAAFIDLSDLQMVGYSTRREARKAFYQKTRLLYQFDCESDRFSIVQALLLITYQHENPSDGKDERYWLSVAISLAYTIGLHRNPDALSTNSKDWRLRKRTWWSCVMRDRLLALGMKKVPLIDDRNYDVPMLSLDDFEPPADQGNLVVRPEWGLASDTSLQRQLAMVCILKAKLCVCIGHILQTQYVEFVRDQGMDLAEDGRTLSRAILTPKTSSDAGSVQHCEAELDEWFRKLPPICQYITPTIEDLQQGSSIIVERALLHMIYHSASCTLHRPQVLSLVQTSSQIISQDKIHVSTRETTKLILDLHNLNLTRYLPATAVTVLIPLVAAHLMDIKFANDETRKEAIERLSRCMSVLKELREKYSPADDISEFLETVVAQANINIKPESVLRPHHSVYGTPESQSETNSESRGIDADAVEDSQPSDPFDNKQSIPQLNSDLSTFQDTGTIGEVGNMDLDFQDLNFTAASYADDLSFLFDGNAEDPSSNVDPFRHLVDPNMYFHNAFGLEAGWDDYQGRMDAE</sequence>
<evidence type="ECO:0000313" key="6">
    <source>
        <dbReference type="Proteomes" id="UP000258309"/>
    </source>
</evidence>
<dbReference type="STRING" id="5539.A0A3E2HA16"/>
<keyword evidence="1" id="KW-0479">Metal-binding</keyword>
<feature type="non-terminal residue" evidence="5">
    <location>
        <position position="1"/>
    </location>
</feature>
<accession>A0A3E2HA16</accession>
<dbReference type="Pfam" id="PF04082">
    <property type="entry name" value="Fungal_trans"/>
    <property type="match status" value="1"/>
</dbReference>
<dbReference type="SUPFAM" id="SSF57701">
    <property type="entry name" value="Zn2/Cys6 DNA-binding domain"/>
    <property type="match status" value="1"/>
</dbReference>
<dbReference type="CDD" id="cd00067">
    <property type="entry name" value="GAL4"/>
    <property type="match status" value="1"/>
</dbReference>
<evidence type="ECO:0000256" key="3">
    <source>
        <dbReference type="SAM" id="MobiDB-lite"/>
    </source>
</evidence>
<feature type="non-terminal residue" evidence="5">
    <location>
        <position position="779"/>
    </location>
</feature>
<dbReference type="PROSITE" id="PS00463">
    <property type="entry name" value="ZN2_CY6_FUNGAL_1"/>
    <property type="match status" value="1"/>
</dbReference>
<dbReference type="InterPro" id="IPR007219">
    <property type="entry name" value="XnlR_reg_dom"/>
</dbReference>
<feature type="region of interest" description="Disordered" evidence="3">
    <location>
        <begin position="650"/>
        <end position="702"/>
    </location>
</feature>
<evidence type="ECO:0000313" key="5">
    <source>
        <dbReference type="EMBL" id="RFU30254.1"/>
    </source>
</evidence>
<dbReference type="PANTHER" id="PTHR47425:SF2">
    <property type="entry name" value="FARB-RELATED"/>
    <property type="match status" value="1"/>
</dbReference>
<dbReference type="InterPro" id="IPR001138">
    <property type="entry name" value="Zn2Cys6_DnaBD"/>
</dbReference>
<feature type="domain" description="Zn(2)-C6 fungal-type" evidence="4">
    <location>
        <begin position="38"/>
        <end position="70"/>
    </location>
</feature>
<dbReference type="GO" id="GO:0003677">
    <property type="term" value="F:DNA binding"/>
    <property type="evidence" value="ECO:0007669"/>
    <property type="project" value="InterPro"/>
</dbReference>
<dbReference type="PROSITE" id="PS50048">
    <property type="entry name" value="ZN2_CY6_FUNGAL_2"/>
    <property type="match status" value="1"/>
</dbReference>
<dbReference type="OrthoDB" id="4451586at2759"/>
<dbReference type="Proteomes" id="UP000258309">
    <property type="component" value="Unassembled WGS sequence"/>
</dbReference>
<dbReference type="InterPro" id="IPR036864">
    <property type="entry name" value="Zn2-C6_fun-type_DNA-bd_sf"/>
</dbReference>
<dbReference type="OMA" id="PCTSSIN"/>
<dbReference type="EMBL" id="NCSJ02000105">
    <property type="protein sequence ID" value="RFU30254.1"/>
    <property type="molecule type" value="Genomic_DNA"/>
</dbReference>
<evidence type="ECO:0000256" key="2">
    <source>
        <dbReference type="ARBA" id="ARBA00023242"/>
    </source>
</evidence>
<feature type="compositionally biased region" description="Polar residues" evidence="3">
    <location>
        <begin position="1"/>
        <end position="26"/>
    </location>
</feature>
<proteinExistence type="predicted"/>
<feature type="compositionally biased region" description="Polar residues" evidence="3">
    <location>
        <begin position="679"/>
        <end position="702"/>
    </location>
</feature>
<protein>
    <recommendedName>
        <fullName evidence="4">Zn(2)-C6 fungal-type domain-containing protein</fullName>
    </recommendedName>
</protein>
<name>A0A3E2HA16_SCYLI</name>
<evidence type="ECO:0000259" key="4">
    <source>
        <dbReference type="PROSITE" id="PS50048"/>
    </source>
</evidence>
<dbReference type="SMART" id="SM00906">
    <property type="entry name" value="Fungal_trans"/>
    <property type="match status" value="1"/>
</dbReference>